<accession>A0A225VWJ9</accession>
<proteinExistence type="predicted"/>
<organism evidence="1 2">
    <name type="scientific">Phytophthora megakarya</name>
    <dbReference type="NCBI Taxonomy" id="4795"/>
    <lineage>
        <taxon>Eukaryota</taxon>
        <taxon>Sar</taxon>
        <taxon>Stramenopiles</taxon>
        <taxon>Oomycota</taxon>
        <taxon>Peronosporomycetes</taxon>
        <taxon>Peronosporales</taxon>
        <taxon>Peronosporaceae</taxon>
        <taxon>Phytophthora</taxon>
    </lineage>
</organism>
<dbReference type="Proteomes" id="UP000198211">
    <property type="component" value="Unassembled WGS sequence"/>
</dbReference>
<evidence type="ECO:0000313" key="1">
    <source>
        <dbReference type="EMBL" id="OWZ08930.1"/>
    </source>
</evidence>
<gene>
    <name evidence="1" type="ORF">PHMEG_00018457</name>
</gene>
<reference evidence="2" key="1">
    <citation type="submission" date="2017-03" db="EMBL/GenBank/DDBJ databases">
        <title>Phytopthora megakarya and P. palmivora, two closely related causual agents of cacao black pod achieved similar genome size and gene model numbers by different mechanisms.</title>
        <authorList>
            <person name="Ali S."/>
            <person name="Shao J."/>
            <person name="Larry D.J."/>
            <person name="Kronmiller B."/>
            <person name="Shen D."/>
            <person name="Strem M.D."/>
            <person name="Melnick R.L."/>
            <person name="Guiltinan M.J."/>
            <person name="Tyler B.M."/>
            <person name="Meinhardt L.W."/>
            <person name="Bailey B.A."/>
        </authorList>
    </citation>
    <scope>NUCLEOTIDE SEQUENCE [LARGE SCALE GENOMIC DNA]</scope>
    <source>
        <strain evidence="2">zdho120</strain>
    </source>
</reference>
<protein>
    <submittedName>
        <fullName evidence="1">Uncharacterized protein</fullName>
    </submittedName>
</protein>
<name>A0A225VWJ9_9STRA</name>
<dbReference type="EMBL" id="NBNE01002974">
    <property type="protein sequence ID" value="OWZ08930.1"/>
    <property type="molecule type" value="Genomic_DNA"/>
</dbReference>
<keyword evidence="2" id="KW-1185">Reference proteome</keyword>
<comment type="caution">
    <text evidence="1">The sequence shown here is derived from an EMBL/GenBank/DDBJ whole genome shotgun (WGS) entry which is preliminary data.</text>
</comment>
<evidence type="ECO:0000313" key="2">
    <source>
        <dbReference type="Proteomes" id="UP000198211"/>
    </source>
</evidence>
<dbReference type="AlphaFoldDB" id="A0A225VWJ9"/>
<sequence>MLVVLRFVLTNRGNKRLHGTGCIKSAAAIANSGQDKKLVGCLNNEIPCNKAVFTLLNQRKSAPASMA</sequence>